<dbReference type="SUPFAM" id="SSF52540">
    <property type="entry name" value="P-loop containing nucleoside triphosphate hydrolases"/>
    <property type="match status" value="1"/>
</dbReference>
<keyword evidence="9" id="KW-1185">Reference proteome</keyword>
<dbReference type="InterPro" id="IPR002078">
    <property type="entry name" value="Sigma_54_int"/>
</dbReference>
<evidence type="ECO:0000256" key="6">
    <source>
        <dbReference type="SAM" id="MobiDB-lite"/>
    </source>
</evidence>
<dbReference type="InterPro" id="IPR058031">
    <property type="entry name" value="AAA_lid_NorR"/>
</dbReference>
<dbReference type="Proteomes" id="UP001219956">
    <property type="component" value="Unassembled WGS sequence"/>
</dbReference>
<dbReference type="EMBL" id="JAQQLF010000030">
    <property type="protein sequence ID" value="MDC7719029.1"/>
    <property type="molecule type" value="Genomic_DNA"/>
</dbReference>
<dbReference type="PRINTS" id="PR01590">
    <property type="entry name" value="HTHFIS"/>
</dbReference>
<dbReference type="CDD" id="cd00009">
    <property type="entry name" value="AAA"/>
    <property type="match status" value="1"/>
</dbReference>
<protein>
    <submittedName>
        <fullName evidence="8">Sigma-54-dependent Fis family transcriptional regulator</fullName>
    </submittedName>
</protein>
<dbReference type="InterPro" id="IPR025944">
    <property type="entry name" value="Sigma_54_int_dom_CS"/>
</dbReference>
<reference evidence="8 9" key="1">
    <citation type="submission" date="2023-01" db="EMBL/GenBank/DDBJ databases">
        <title>Novel species of the genus Vogesella isolated from rivers.</title>
        <authorList>
            <person name="Lu H."/>
        </authorList>
    </citation>
    <scope>NUCLEOTIDE SEQUENCE [LARGE SCALE GENOMIC DNA]</scope>
    <source>
        <strain evidence="8 9">DC21W</strain>
    </source>
</reference>
<dbReference type="PANTHER" id="PTHR32071:SF77">
    <property type="entry name" value="TRANSCRIPTIONAL REGULATORY PROTEIN"/>
    <property type="match status" value="1"/>
</dbReference>
<feature type="compositionally biased region" description="Low complexity" evidence="6">
    <location>
        <begin position="313"/>
        <end position="325"/>
    </location>
</feature>
<dbReference type="Pfam" id="PF25601">
    <property type="entry name" value="AAA_lid_14"/>
    <property type="match status" value="1"/>
</dbReference>
<dbReference type="Gene3D" id="3.40.50.300">
    <property type="entry name" value="P-loop containing nucleotide triphosphate hydrolases"/>
    <property type="match status" value="1"/>
</dbReference>
<comment type="caution">
    <text evidence="8">The sequence shown here is derived from an EMBL/GenBank/DDBJ whole genome shotgun (WGS) entry which is preliminary data.</text>
</comment>
<keyword evidence="4" id="KW-0238">DNA-binding</keyword>
<dbReference type="Pfam" id="PF00158">
    <property type="entry name" value="Sigma54_activat"/>
    <property type="match status" value="1"/>
</dbReference>
<evidence type="ECO:0000313" key="8">
    <source>
        <dbReference type="EMBL" id="MDC7719029.1"/>
    </source>
</evidence>
<keyword evidence="1" id="KW-0547">Nucleotide-binding</keyword>
<dbReference type="InterPro" id="IPR003593">
    <property type="entry name" value="AAA+_ATPase"/>
</dbReference>
<evidence type="ECO:0000256" key="3">
    <source>
        <dbReference type="ARBA" id="ARBA00023015"/>
    </source>
</evidence>
<evidence type="ECO:0000256" key="4">
    <source>
        <dbReference type="ARBA" id="ARBA00023125"/>
    </source>
</evidence>
<dbReference type="InterPro" id="IPR003018">
    <property type="entry name" value="GAF"/>
</dbReference>
<dbReference type="SMART" id="SM00382">
    <property type="entry name" value="AAA"/>
    <property type="match status" value="1"/>
</dbReference>
<dbReference type="RefSeq" id="WP_272753224.1">
    <property type="nucleotide sequence ID" value="NZ_JAQQLF010000030.1"/>
</dbReference>
<dbReference type="SUPFAM" id="SSF55781">
    <property type="entry name" value="GAF domain-like"/>
    <property type="match status" value="1"/>
</dbReference>
<name>A0ABT5J4I0_9NEIS</name>
<accession>A0ABT5J4I0</accession>
<evidence type="ECO:0000259" key="7">
    <source>
        <dbReference type="PROSITE" id="PS50045"/>
    </source>
</evidence>
<gene>
    <name evidence="8" type="ORF">PQU95_17645</name>
</gene>
<dbReference type="PROSITE" id="PS00688">
    <property type="entry name" value="SIGMA54_INTERACT_3"/>
    <property type="match status" value="1"/>
</dbReference>
<dbReference type="SUPFAM" id="SSF46689">
    <property type="entry name" value="Homeodomain-like"/>
    <property type="match status" value="1"/>
</dbReference>
<keyword evidence="3" id="KW-0805">Transcription regulation</keyword>
<dbReference type="Gene3D" id="1.10.10.60">
    <property type="entry name" value="Homeodomain-like"/>
    <property type="match status" value="1"/>
</dbReference>
<dbReference type="PROSITE" id="PS00676">
    <property type="entry name" value="SIGMA54_INTERACT_2"/>
    <property type="match status" value="1"/>
</dbReference>
<dbReference type="InterPro" id="IPR002197">
    <property type="entry name" value="HTH_Fis"/>
</dbReference>
<dbReference type="PROSITE" id="PS50045">
    <property type="entry name" value="SIGMA54_INTERACT_4"/>
    <property type="match status" value="1"/>
</dbReference>
<dbReference type="Gene3D" id="1.10.8.60">
    <property type="match status" value="1"/>
</dbReference>
<dbReference type="InterPro" id="IPR009057">
    <property type="entry name" value="Homeodomain-like_sf"/>
</dbReference>
<evidence type="ECO:0000313" key="9">
    <source>
        <dbReference type="Proteomes" id="UP001219956"/>
    </source>
</evidence>
<dbReference type="Pfam" id="PF01590">
    <property type="entry name" value="GAF"/>
    <property type="match status" value="1"/>
</dbReference>
<dbReference type="InterPro" id="IPR027417">
    <property type="entry name" value="P-loop_NTPase"/>
</dbReference>
<feature type="region of interest" description="Disordered" evidence="6">
    <location>
        <begin position="313"/>
        <end position="341"/>
    </location>
</feature>
<dbReference type="PROSITE" id="PS00675">
    <property type="entry name" value="SIGMA54_INTERACT_1"/>
    <property type="match status" value="1"/>
</dbReference>
<dbReference type="PANTHER" id="PTHR32071">
    <property type="entry name" value="TRANSCRIPTIONAL REGULATORY PROTEIN"/>
    <property type="match status" value="1"/>
</dbReference>
<dbReference type="InterPro" id="IPR025943">
    <property type="entry name" value="Sigma_54_int_dom_ATP-bd_2"/>
</dbReference>
<evidence type="ECO:0000256" key="1">
    <source>
        <dbReference type="ARBA" id="ARBA00022741"/>
    </source>
</evidence>
<organism evidence="8 9">
    <name type="scientific">Vogesella aquatica</name>
    <dbReference type="NCBI Taxonomy" id="2984206"/>
    <lineage>
        <taxon>Bacteria</taxon>
        <taxon>Pseudomonadati</taxon>
        <taxon>Pseudomonadota</taxon>
        <taxon>Betaproteobacteria</taxon>
        <taxon>Neisseriales</taxon>
        <taxon>Chromobacteriaceae</taxon>
        <taxon>Vogesella</taxon>
    </lineage>
</organism>
<evidence type="ECO:0000256" key="5">
    <source>
        <dbReference type="ARBA" id="ARBA00023163"/>
    </source>
</evidence>
<dbReference type="InterPro" id="IPR025662">
    <property type="entry name" value="Sigma_54_int_dom_ATP-bd_1"/>
</dbReference>
<dbReference type="Pfam" id="PF02954">
    <property type="entry name" value="HTH_8"/>
    <property type="match status" value="1"/>
</dbReference>
<proteinExistence type="predicted"/>
<keyword evidence="5" id="KW-0804">Transcription</keyword>
<keyword evidence="2" id="KW-0067">ATP-binding</keyword>
<evidence type="ECO:0000256" key="2">
    <source>
        <dbReference type="ARBA" id="ARBA00022840"/>
    </source>
</evidence>
<dbReference type="InterPro" id="IPR029016">
    <property type="entry name" value="GAF-like_dom_sf"/>
</dbReference>
<feature type="domain" description="Sigma-54 factor interaction" evidence="7">
    <location>
        <begin position="346"/>
        <end position="563"/>
    </location>
</feature>
<sequence>MSTLPLAEVRRRFFDGDELPENSVPQPILHSWRRCLGLGLSAARLRPPERLDSQRLAHRQQDNADWLQLARPAIDALFDSVVDEGHVVIVADRDGVILNQMGHPAFLDRAERVALLPGMDWREDVRGTNAIGTALVTGSAVRVRGSEHYLERNRQLSCTASTIVDPQGRMLGVLDVSGLPRKLGEAQQLQVVTAVRHIEQRLFDEHTRSLHELRFAPDPATLATPRCARLAFDDDGVLRAANRAALSLLGLDWHCLGQTRFAGLSGLSMEHWLSRHGSGVASLRHSGQLYSASLLPPRQAVPHHGSVLLHSAPAAASQRRPAAGGQHERASDKVGRKQDLALPPGMLDTARRLLEADIPVLVLGETGAGKERFVQALHAASSRAAAPLVAVNCAAIPEGLIESELFGYEEGAFTGARRQGAKGRLREADGGILFLDEIGDMPMSLQARLLRVLQERLVVPLGGGPGQKVDVRIVAATHRQLEQEVAAGRFRADLYYRLCHYPLTLPPLRERGDVAQIAANLLLQHGSAGRGITLSPALADFIRRYPWPGNLRQLDNLLRTLLALADDGTVLTPDHLPASLRGQEEIPRHTASTLHCLLQQHGGNASAAARALGISRSTFYRRLRGGGHTA</sequence>
<dbReference type="Gene3D" id="3.30.450.40">
    <property type="match status" value="1"/>
</dbReference>
<feature type="compositionally biased region" description="Basic and acidic residues" evidence="6">
    <location>
        <begin position="326"/>
        <end position="339"/>
    </location>
</feature>